<sequence length="252" mass="27115">MERRLGIQWQTAELVHTSISNSQCVASGKPLLSIEGDCTGFDSIERLIAGIRHLGCSKSLDDLGMVADLLNEHDGSEIPVCLSTLDDGPYHLAWRPQCSPIEFSNAPLPASHNSSKPWSPSTLGLIRGQLDSNGTTLENEPSLHLMQLGYLVMQRKNPILPSSMAQFADGPMWQETGHIVAWDRVAGGFLIVFVGKGHGLIDPGLRPSTLQPPPGLSPVAVVSIPKHFYSAGAASGIQNGKLHFDVEPDVEL</sequence>
<protein>
    <submittedName>
        <fullName evidence="1">Uncharacterized protein</fullName>
    </submittedName>
</protein>
<evidence type="ECO:0000313" key="2">
    <source>
        <dbReference type="Proteomes" id="UP000266188"/>
    </source>
</evidence>
<name>A0A3A2Z3C7_9EURO</name>
<proteinExistence type="predicted"/>
<dbReference type="EMBL" id="MVGC01000844">
    <property type="protein sequence ID" value="RJE17568.1"/>
    <property type="molecule type" value="Genomic_DNA"/>
</dbReference>
<dbReference type="STRING" id="2070753.A0A3A2Z3C7"/>
<dbReference type="AlphaFoldDB" id="A0A3A2Z3C7"/>
<reference evidence="2" key="1">
    <citation type="submission" date="2017-02" db="EMBL/GenBank/DDBJ databases">
        <authorList>
            <person name="Tafer H."/>
            <person name="Lopandic K."/>
        </authorList>
    </citation>
    <scope>NUCLEOTIDE SEQUENCE [LARGE SCALE GENOMIC DNA]</scope>
    <source>
        <strain evidence="2">CBS 366.77</strain>
    </source>
</reference>
<accession>A0A3A2Z3C7</accession>
<dbReference type="OrthoDB" id="4442598at2759"/>
<keyword evidence="2" id="KW-1185">Reference proteome</keyword>
<organism evidence="1 2">
    <name type="scientific">Aspergillus sclerotialis</name>
    <dbReference type="NCBI Taxonomy" id="2070753"/>
    <lineage>
        <taxon>Eukaryota</taxon>
        <taxon>Fungi</taxon>
        <taxon>Dikarya</taxon>
        <taxon>Ascomycota</taxon>
        <taxon>Pezizomycotina</taxon>
        <taxon>Eurotiomycetes</taxon>
        <taxon>Eurotiomycetidae</taxon>
        <taxon>Eurotiales</taxon>
        <taxon>Aspergillaceae</taxon>
        <taxon>Aspergillus</taxon>
        <taxon>Aspergillus subgen. Polypaecilum</taxon>
    </lineage>
</organism>
<evidence type="ECO:0000313" key="1">
    <source>
        <dbReference type="EMBL" id="RJE17568.1"/>
    </source>
</evidence>
<dbReference type="Proteomes" id="UP000266188">
    <property type="component" value="Unassembled WGS sequence"/>
</dbReference>
<comment type="caution">
    <text evidence="1">The sequence shown here is derived from an EMBL/GenBank/DDBJ whole genome shotgun (WGS) entry which is preliminary data.</text>
</comment>
<gene>
    <name evidence="1" type="ORF">PHISCL_10096</name>
</gene>